<gene>
    <name evidence="1" type="ORF">SWQG_00013</name>
</gene>
<protein>
    <submittedName>
        <fullName evidence="1">Uncharacterized protein</fullName>
    </submittedName>
</protein>
<dbReference type="GeneID" id="15009668"/>
<evidence type="ECO:0000313" key="2">
    <source>
        <dbReference type="Proteomes" id="UP000204049"/>
    </source>
</evidence>
<proteinExistence type="predicted"/>
<evidence type="ECO:0000313" key="1">
    <source>
        <dbReference type="EMBL" id="AGG91310.1"/>
    </source>
</evidence>
<reference evidence="1 2" key="1">
    <citation type="submission" date="2010-09" db="EMBL/GenBank/DDBJ databases">
        <title>The Genome Sequence of Synechococcus phage S-RIP2 isolate N1_2007.</title>
        <authorList>
            <consortium name="The Broad Institute Genome Sequencing Platform"/>
            <person name="Henn M.R."/>
            <person name="Marston M."/>
            <person name="Levin J."/>
            <person name="Malboeuf C."/>
            <person name="Casali M."/>
            <person name="Russ C."/>
            <person name="Lennon N."/>
            <person name="Chapman S.B."/>
            <person name="Erlich R."/>
            <person name="Young S.K."/>
            <person name="Yandava C."/>
            <person name="Zeng Q."/>
            <person name="Fitzgerald M.F."/>
            <person name="Alvarado L."/>
            <person name="Anderson S."/>
            <person name="Berlin A."/>
            <person name="Chen Z."/>
            <person name="Freedman E."/>
            <person name="Gellesch M."/>
            <person name="Goldberg J."/>
            <person name="Green L."/>
            <person name="Griggs A."/>
            <person name="Gujja S."/>
            <person name="Heilman E.R."/>
            <person name="Heiman D."/>
            <person name="Hollinger A."/>
            <person name="Howarth C."/>
            <person name="Larson L."/>
            <person name="Mehta T."/>
            <person name="Neiman D."/>
            <person name="Pearson M."/>
            <person name="Roberts A."/>
            <person name="Ryan E."/>
            <person name="Saif S."/>
            <person name="Shea T."/>
            <person name="Shenoy N."/>
            <person name="Sisk P."/>
            <person name="Stolte C."/>
            <person name="Sykes S."/>
            <person name="White J."/>
            <person name="Haas B."/>
            <person name="Nusbaum C."/>
            <person name="Birren B."/>
        </authorList>
    </citation>
    <scope>NUCLEOTIDE SEQUENCE [LARGE SCALE GENOMIC DNA]</scope>
</reference>
<dbReference type="Proteomes" id="UP000204049">
    <property type="component" value="Segment"/>
</dbReference>
<dbReference type="KEGG" id="vg:15009668"/>
<sequence length="145" mass="17510">MTYRPRRRLLTSTITVGKHICKVFLEPWQSSASGGVLWRVGFAVGKSRRQINDWYHGKRNRRYRSLNRIMTGTEGFKTIPRGFNEVLRLRWLIPAGDTIFIDCTSADPEKQWKTFSRWRRWHPDWYVSTNLREFYWTKPLWQSEQ</sequence>
<name>M4NMJ5_9CAUD</name>
<keyword evidence="2" id="KW-1185">Reference proteome</keyword>
<dbReference type="EMBL" id="HQ317389">
    <property type="protein sequence ID" value="AGG91310.1"/>
    <property type="molecule type" value="Genomic_DNA"/>
</dbReference>
<dbReference type="RefSeq" id="YP_007673159.1">
    <property type="nucleotide sequence ID" value="NC_020838.1"/>
</dbReference>
<accession>M4NMJ5</accession>
<organism evidence="1 2">
    <name type="scientific">Synechococcus phage S-RIP2</name>
    <dbReference type="NCBI Taxonomy" id="754040"/>
    <lineage>
        <taxon>Viruses</taxon>
        <taxon>Duplodnaviria</taxon>
        <taxon>Heunggongvirae</taxon>
        <taxon>Uroviricota</taxon>
        <taxon>Caudoviricetes</taxon>
        <taxon>Autographivirales</taxon>
        <taxon>Sednavirus</taxon>
        <taxon>Sednavirus SRIP2</taxon>
    </lineage>
</organism>